<dbReference type="EMBL" id="JARQWQ010000057">
    <property type="protein sequence ID" value="KAK2556261.1"/>
    <property type="molecule type" value="Genomic_DNA"/>
</dbReference>
<dbReference type="AlphaFoldDB" id="A0AAD9V034"/>
<proteinExistence type="predicted"/>
<name>A0AAD9V034_ACRCE</name>
<feature type="compositionally biased region" description="Acidic residues" evidence="1">
    <location>
        <begin position="35"/>
        <end position="49"/>
    </location>
</feature>
<evidence type="ECO:0000313" key="2">
    <source>
        <dbReference type="EMBL" id="KAK2556261.1"/>
    </source>
</evidence>
<feature type="compositionally biased region" description="Basic residues" evidence="1">
    <location>
        <begin position="69"/>
        <end position="78"/>
    </location>
</feature>
<comment type="caution">
    <text evidence="2">The sequence shown here is derived from an EMBL/GenBank/DDBJ whole genome shotgun (WGS) entry which is preliminary data.</text>
</comment>
<accession>A0AAD9V034</accession>
<feature type="region of interest" description="Disordered" evidence="1">
    <location>
        <begin position="13"/>
        <end position="80"/>
    </location>
</feature>
<reference evidence="2" key="1">
    <citation type="journal article" date="2023" name="G3 (Bethesda)">
        <title>Whole genome assembly and annotation of the endangered Caribbean coral Acropora cervicornis.</title>
        <authorList>
            <person name="Selwyn J.D."/>
            <person name="Vollmer S.V."/>
        </authorList>
    </citation>
    <scope>NUCLEOTIDE SEQUENCE</scope>
    <source>
        <strain evidence="2">K2</strain>
    </source>
</reference>
<gene>
    <name evidence="2" type="ORF">P5673_021883</name>
</gene>
<sequence length="205" mass="23569">MWKYFHEMESCIGGNPNVRPKFTLESRSSSTAEVLGDDNSEEGGEDEDQPFAAESSSTTKGKASESGCKQRKRKRKSKSSAVEMLTFLSSYEEQHEENERQRKTEKKLFLPVTANYEYTGPECEQCMQPTQASRPLVPVHFDRSTHSVHTMGGKDRPIFDANSDDHRRAFKFFLANFRDYCIIKDYINPTKELDSDDYWIAAKRP</sequence>
<reference evidence="2" key="2">
    <citation type="journal article" date="2023" name="Science">
        <title>Genomic signatures of disease resistance in endangered staghorn corals.</title>
        <authorList>
            <person name="Vollmer S.V."/>
            <person name="Selwyn J.D."/>
            <person name="Despard B.A."/>
            <person name="Roesel C.L."/>
        </authorList>
    </citation>
    <scope>NUCLEOTIDE SEQUENCE</scope>
    <source>
        <strain evidence="2">K2</strain>
    </source>
</reference>
<evidence type="ECO:0000256" key="1">
    <source>
        <dbReference type="SAM" id="MobiDB-lite"/>
    </source>
</evidence>
<dbReference type="Proteomes" id="UP001249851">
    <property type="component" value="Unassembled WGS sequence"/>
</dbReference>
<protein>
    <submittedName>
        <fullName evidence="2">Uncharacterized protein</fullName>
    </submittedName>
</protein>
<organism evidence="2 3">
    <name type="scientific">Acropora cervicornis</name>
    <name type="common">Staghorn coral</name>
    <dbReference type="NCBI Taxonomy" id="6130"/>
    <lineage>
        <taxon>Eukaryota</taxon>
        <taxon>Metazoa</taxon>
        <taxon>Cnidaria</taxon>
        <taxon>Anthozoa</taxon>
        <taxon>Hexacorallia</taxon>
        <taxon>Scleractinia</taxon>
        <taxon>Astrocoeniina</taxon>
        <taxon>Acroporidae</taxon>
        <taxon>Acropora</taxon>
    </lineage>
</organism>
<keyword evidence="3" id="KW-1185">Reference proteome</keyword>
<evidence type="ECO:0000313" key="3">
    <source>
        <dbReference type="Proteomes" id="UP001249851"/>
    </source>
</evidence>